<keyword evidence="4" id="KW-0255">Endonuclease</keyword>
<reference evidence="8" key="1">
    <citation type="submission" date="2021-10" db="EMBL/GenBank/DDBJ databases">
        <title>Tropical sea cucumber genome reveals ecological adaptation and Cuvierian tubules defense mechanism.</title>
        <authorList>
            <person name="Chen T."/>
        </authorList>
    </citation>
    <scope>NUCLEOTIDE SEQUENCE</scope>
    <source>
        <strain evidence="8">Nanhai2018</strain>
        <tissue evidence="8">Muscle</tissue>
    </source>
</reference>
<feature type="domain" description="Reverse transcriptase RNase H-like" evidence="7">
    <location>
        <begin position="2"/>
        <end position="64"/>
    </location>
</feature>
<keyword evidence="1" id="KW-0808">Transferase</keyword>
<keyword evidence="9" id="KW-1185">Reference proteome</keyword>
<evidence type="ECO:0000259" key="7">
    <source>
        <dbReference type="Pfam" id="PF17917"/>
    </source>
</evidence>
<dbReference type="EMBL" id="JAIZAY010000001">
    <property type="protein sequence ID" value="KAJ8051166.1"/>
    <property type="molecule type" value="Genomic_DNA"/>
</dbReference>
<dbReference type="InterPro" id="IPR041373">
    <property type="entry name" value="RT_RNaseH"/>
</dbReference>
<gene>
    <name evidence="8" type="ORF">HOLleu_04631</name>
</gene>
<evidence type="ECO:0000313" key="9">
    <source>
        <dbReference type="Proteomes" id="UP001152320"/>
    </source>
</evidence>
<keyword evidence="3" id="KW-0540">Nuclease</keyword>
<dbReference type="Proteomes" id="UP001152320">
    <property type="component" value="Chromosome 1"/>
</dbReference>
<evidence type="ECO:0000313" key="8">
    <source>
        <dbReference type="EMBL" id="KAJ8051166.1"/>
    </source>
</evidence>
<evidence type="ECO:0000256" key="3">
    <source>
        <dbReference type="ARBA" id="ARBA00022722"/>
    </source>
</evidence>
<dbReference type="Pfam" id="PF17917">
    <property type="entry name" value="RT_RNaseH"/>
    <property type="match status" value="1"/>
</dbReference>
<evidence type="ECO:0000256" key="5">
    <source>
        <dbReference type="ARBA" id="ARBA00022801"/>
    </source>
</evidence>
<sequence>MSCDASPYGIDVVLSHQMEDGQERPIEFASRALTAAEERYSQFDKEGLAIIFGVTNFYKYLYGSG</sequence>
<evidence type="ECO:0000256" key="1">
    <source>
        <dbReference type="ARBA" id="ARBA00022679"/>
    </source>
</evidence>
<keyword evidence="2" id="KW-0548">Nucleotidyltransferase</keyword>
<organism evidence="8 9">
    <name type="scientific">Holothuria leucospilota</name>
    <name type="common">Black long sea cucumber</name>
    <name type="synonym">Mertensiothuria leucospilota</name>
    <dbReference type="NCBI Taxonomy" id="206669"/>
    <lineage>
        <taxon>Eukaryota</taxon>
        <taxon>Metazoa</taxon>
        <taxon>Echinodermata</taxon>
        <taxon>Eleutherozoa</taxon>
        <taxon>Echinozoa</taxon>
        <taxon>Holothuroidea</taxon>
        <taxon>Aspidochirotacea</taxon>
        <taxon>Aspidochirotida</taxon>
        <taxon>Holothuriidae</taxon>
        <taxon>Holothuria</taxon>
    </lineage>
</organism>
<protein>
    <recommendedName>
        <fullName evidence="7">Reverse transcriptase RNase H-like domain-containing protein</fullName>
    </recommendedName>
</protein>
<proteinExistence type="predicted"/>
<dbReference type="SUPFAM" id="SSF56672">
    <property type="entry name" value="DNA/RNA polymerases"/>
    <property type="match status" value="1"/>
</dbReference>
<keyword evidence="5" id="KW-0378">Hydrolase</keyword>
<dbReference type="InterPro" id="IPR050951">
    <property type="entry name" value="Retrovirus_Pol_polyprotein"/>
</dbReference>
<dbReference type="OrthoDB" id="5985335at2759"/>
<name>A0A9Q1HME4_HOLLE</name>
<dbReference type="InterPro" id="IPR043502">
    <property type="entry name" value="DNA/RNA_pol_sf"/>
</dbReference>
<evidence type="ECO:0000256" key="2">
    <source>
        <dbReference type="ARBA" id="ARBA00022695"/>
    </source>
</evidence>
<evidence type="ECO:0000256" key="4">
    <source>
        <dbReference type="ARBA" id="ARBA00022759"/>
    </source>
</evidence>
<evidence type="ECO:0000256" key="6">
    <source>
        <dbReference type="ARBA" id="ARBA00022918"/>
    </source>
</evidence>
<dbReference type="AlphaFoldDB" id="A0A9Q1HME4"/>
<keyword evidence="6" id="KW-0695">RNA-directed DNA polymerase</keyword>
<accession>A0A9Q1HME4</accession>
<dbReference type="PANTHER" id="PTHR37984:SF13">
    <property type="entry name" value="RIBONUCLEASE H"/>
    <property type="match status" value="1"/>
</dbReference>
<comment type="caution">
    <text evidence="8">The sequence shown here is derived from an EMBL/GenBank/DDBJ whole genome shotgun (WGS) entry which is preliminary data.</text>
</comment>
<dbReference type="PANTHER" id="PTHR37984">
    <property type="entry name" value="PROTEIN CBG26694"/>
    <property type="match status" value="1"/>
</dbReference>